<dbReference type="EMBL" id="JABANM010014992">
    <property type="protein sequence ID" value="KAF4731797.1"/>
    <property type="molecule type" value="Genomic_DNA"/>
</dbReference>
<comment type="caution">
    <text evidence="1">The sequence shown here is derived from an EMBL/GenBank/DDBJ whole genome shotgun (WGS) entry which is preliminary data.</text>
</comment>
<organism evidence="1 2">
    <name type="scientific">Perkinsus olseni</name>
    <name type="common">Perkinsus atlanticus</name>
    <dbReference type="NCBI Taxonomy" id="32597"/>
    <lineage>
        <taxon>Eukaryota</taxon>
        <taxon>Sar</taxon>
        <taxon>Alveolata</taxon>
        <taxon>Perkinsozoa</taxon>
        <taxon>Perkinsea</taxon>
        <taxon>Perkinsida</taxon>
        <taxon>Perkinsidae</taxon>
        <taxon>Perkinsus</taxon>
    </lineage>
</organism>
<evidence type="ECO:0000313" key="1">
    <source>
        <dbReference type="EMBL" id="KAF4731797.1"/>
    </source>
</evidence>
<accession>A0A7J6SG57</accession>
<dbReference type="SUPFAM" id="SSF46458">
    <property type="entry name" value="Globin-like"/>
    <property type="match status" value="1"/>
</dbReference>
<gene>
    <name evidence="1" type="ORF">FOZ62_002995</name>
</gene>
<dbReference type="GO" id="GO:0019825">
    <property type="term" value="F:oxygen binding"/>
    <property type="evidence" value="ECO:0007669"/>
    <property type="project" value="InterPro"/>
</dbReference>
<protein>
    <submittedName>
        <fullName evidence="1">Uncharacterized protein</fullName>
    </submittedName>
</protein>
<name>A0A7J6SG57_PEROL</name>
<evidence type="ECO:0000313" key="2">
    <source>
        <dbReference type="Proteomes" id="UP000574390"/>
    </source>
</evidence>
<dbReference type="InterPro" id="IPR012292">
    <property type="entry name" value="Globin/Proto"/>
</dbReference>
<sequence>MSAVERTAAESRTAPYETLLSKSDQANKLNDSISKAHSDMVFIKDRVAKLVVQMNYLRQAVETAMPNSKGKGTTDVPKERLVEQMVKAKNNISKFRYLIDEVAAKTQQAGDGDGAGGLRGKEKVDDPKQSLFERLGGDLNLETAIELVYEKAVRDPRTRAHFEKNQKKMDSIKAKMCSFVTGLFGGPKTGLPDPRPSATWRTKLLKLFHSQEIDVLPSRECYEHYKVVCVRRRMTKRISSQCTTT</sequence>
<dbReference type="InterPro" id="IPR009050">
    <property type="entry name" value="Globin-like_sf"/>
</dbReference>
<proteinExistence type="predicted"/>
<reference evidence="1 2" key="1">
    <citation type="submission" date="2020-04" db="EMBL/GenBank/DDBJ databases">
        <title>Perkinsus olseni comparative genomics.</title>
        <authorList>
            <person name="Bogema D.R."/>
        </authorList>
    </citation>
    <scope>NUCLEOTIDE SEQUENCE [LARGE SCALE GENOMIC DNA]</scope>
    <source>
        <strain evidence="1">ATCC PRA-205</strain>
    </source>
</reference>
<dbReference type="Gene3D" id="1.10.490.10">
    <property type="entry name" value="Globins"/>
    <property type="match status" value="1"/>
</dbReference>
<dbReference type="AlphaFoldDB" id="A0A7J6SG57"/>
<dbReference type="Proteomes" id="UP000574390">
    <property type="component" value="Unassembled WGS sequence"/>
</dbReference>
<dbReference type="GO" id="GO:0020037">
    <property type="term" value="F:heme binding"/>
    <property type="evidence" value="ECO:0007669"/>
    <property type="project" value="InterPro"/>
</dbReference>